<dbReference type="EMBL" id="CADIKH010000016">
    <property type="protein sequence ID" value="CAB3760136.1"/>
    <property type="molecule type" value="Genomic_DNA"/>
</dbReference>
<dbReference type="RefSeq" id="WP_175227939.1">
    <property type="nucleotide sequence ID" value="NZ_CADIKH010000016.1"/>
</dbReference>
<accession>A0A6J5E4B9</accession>
<dbReference type="Pfam" id="PF13489">
    <property type="entry name" value="Methyltransf_23"/>
    <property type="match status" value="1"/>
</dbReference>
<dbReference type="Proteomes" id="UP000494363">
    <property type="component" value="Unassembled WGS sequence"/>
</dbReference>
<reference evidence="2 3" key="1">
    <citation type="submission" date="2020-04" db="EMBL/GenBank/DDBJ databases">
        <authorList>
            <person name="De Canck E."/>
        </authorList>
    </citation>
    <scope>NUCLEOTIDE SEQUENCE [LARGE SCALE GENOMIC DNA]</scope>
    <source>
        <strain evidence="2 3">LMG 29542</strain>
    </source>
</reference>
<dbReference type="SUPFAM" id="SSF53335">
    <property type="entry name" value="S-adenosyl-L-methionine-dependent methyltransferases"/>
    <property type="match status" value="1"/>
</dbReference>
<feature type="region of interest" description="Disordered" evidence="1">
    <location>
        <begin position="1"/>
        <end position="23"/>
    </location>
</feature>
<proteinExistence type="predicted"/>
<evidence type="ECO:0000256" key="1">
    <source>
        <dbReference type="SAM" id="MobiDB-lite"/>
    </source>
</evidence>
<organism evidence="2 3">
    <name type="scientific">Paraburkholderia humisilvae</name>
    <dbReference type="NCBI Taxonomy" id="627669"/>
    <lineage>
        <taxon>Bacteria</taxon>
        <taxon>Pseudomonadati</taxon>
        <taxon>Pseudomonadota</taxon>
        <taxon>Betaproteobacteria</taxon>
        <taxon>Burkholderiales</taxon>
        <taxon>Burkholderiaceae</taxon>
        <taxon>Paraburkholderia</taxon>
    </lineage>
</organism>
<gene>
    <name evidence="2" type="ORF">LMG29542_03763</name>
</gene>
<dbReference type="InterPro" id="IPR029063">
    <property type="entry name" value="SAM-dependent_MTases_sf"/>
</dbReference>
<protein>
    <submittedName>
        <fullName evidence="2">Uncharacterized protein</fullName>
    </submittedName>
</protein>
<evidence type="ECO:0000313" key="3">
    <source>
        <dbReference type="Proteomes" id="UP000494363"/>
    </source>
</evidence>
<keyword evidence="3" id="KW-1185">Reference proteome</keyword>
<evidence type="ECO:0000313" key="2">
    <source>
        <dbReference type="EMBL" id="CAB3760136.1"/>
    </source>
</evidence>
<sequence>MFLKRRKGDSSHETLSGRVTPDSSTYSLDSFPLRVPLPLPEGVQREELFDWLTSVRVEDAPESISSYCIQDFERFVHTFGLVRRAVSGATKPIVGLELGANPYFTTMLVSHFTTVEWRLANYFGPNFANRTASQRVFFRQFRNPEVKQDVEFKFSHFNIEEDEFPFESGSLDVVLFCEIIEHLLNDPCRVLREIRRVLRDNGTLVLTTPNVSRIENVARMIVGTNVNDAYSAFGPYGRHNREYNKHELYTLLNYLGFEVEEIFSSDVHYNNTDAHLNTSAFANLIEYRKHDLGQYIFIRAKKNGVDGGKKPEWLYRSYDPSETD</sequence>
<dbReference type="AlphaFoldDB" id="A0A6J5E4B9"/>
<name>A0A6J5E4B9_9BURK</name>
<dbReference type="CDD" id="cd02440">
    <property type="entry name" value="AdoMet_MTases"/>
    <property type="match status" value="1"/>
</dbReference>
<dbReference type="Gene3D" id="3.40.50.150">
    <property type="entry name" value="Vaccinia Virus protein VP39"/>
    <property type="match status" value="1"/>
</dbReference>